<proteinExistence type="predicted"/>
<comment type="caution">
    <text evidence="1">The sequence shown here is derived from an EMBL/GenBank/DDBJ whole genome shotgun (WGS) entry which is preliminary data.</text>
</comment>
<name>C0CJL9_BLAHS</name>
<reference evidence="1 2" key="1">
    <citation type="submission" date="2009-01" db="EMBL/GenBank/DDBJ databases">
        <authorList>
            <person name="Fulton L."/>
            <person name="Clifton S."/>
            <person name="Fulton B."/>
            <person name="Xu J."/>
            <person name="Minx P."/>
            <person name="Pepin K.H."/>
            <person name="Johnson M."/>
            <person name="Bhonagiri V."/>
            <person name="Nash W.E."/>
            <person name="Mardis E.R."/>
            <person name="Wilson R.K."/>
        </authorList>
    </citation>
    <scope>NUCLEOTIDE SEQUENCE [LARGE SCALE GENOMIC DNA]</scope>
    <source>
        <strain evidence="2">DSM 10507 / JCM 14656 / S5a33</strain>
    </source>
</reference>
<dbReference type="Proteomes" id="UP000003100">
    <property type="component" value="Unassembled WGS sequence"/>
</dbReference>
<organism evidence="1 2">
    <name type="scientific">Blautia hydrogenotrophica (strain DSM 10507 / JCM 14656 / S5a33)</name>
    <name type="common">Ruminococcus hydrogenotrophicus</name>
    <dbReference type="NCBI Taxonomy" id="476272"/>
    <lineage>
        <taxon>Bacteria</taxon>
        <taxon>Bacillati</taxon>
        <taxon>Bacillota</taxon>
        <taxon>Clostridia</taxon>
        <taxon>Lachnospirales</taxon>
        <taxon>Lachnospiraceae</taxon>
        <taxon>Blautia</taxon>
    </lineage>
</organism>
<dbReference type="RefSeq" id="WP_005946803.1">
    <property type="nucleotide sequence ID" value="NZ_CP136423.1"/>
</dbReference>
<accession>C0CJL9</accession>
<reference evidence="1 2" key="2">
    <citation type="submission" date="2009-02" db="EMBL/GenBank/DDBJ databases">
        <title>Draft genome sequence of Blautia hydrogenotrophica DSM 10507 (Ruminococcus hydrogenotrophicus DSM 10507).</title>
        <authorList>
            <person name="Sudarsanam P."/>
            <person name="Ley R."/>
            <person name="Guruge J."/>
            <person name="Turnbaugh P.J."/>
            <person name="Mahowald M."/>
            <person name="Liep D."/>
            <person name="Gordon J."/>
        </authorList>
    </citation>
    <scope>NUCLEOTIDE SEQUENCE [LARGE SCALE GENOMIC DNA]</scope>
    <source>
        <strain evidence="2">DSM 10507 / JCM 14656 / S5a33</strain>
    </source>
</reference>
<dbReference type="PATRIC" id="fig|476272.21.peg.2386"/>
<sequence>MESRREALDKFRSTQQEKLRLRIALQEFLRGQELPEAVREEYECYLRKRRRPAAEELIQAGEVAGLKILKDRKILDLNFLDFYLERARACGQTEVVAWLLGLKYREGFAEKDYEL</sequence>
<dbReference type="eggNOG" id="ENOG502ZJHR">
    <property type="taxonomic scope" value="Bacteria"/>
</dbReference>
<gene>
    <name evidence="1" type="ORF">RUMHYD_01039</name>
</gene>
<keyword evidence="2" id="KW-1185">Reference proteome</keyword>
<dbReference type="EMBL" id="ACBZ01000046">
    <property type="protein sequence ID" value="EEG50020.1"/>
    <property type="molecule type" value="Genomic_DNA"/>
</dbReference>
<dbReference type="GeneID" id="86820326"/>
<evidence type="ECO:0000313" key="2">
    <source>
        <dbReference type="Proteomes" id="UP000003100"/>
    </source>
</evidence>
<dbReference type="HOGENOM" id="CLU_2104265_0_0_9"/>
<protein>
    <submittedName>
        <fullName evidence="1">Uncharacterized protein</fullName>
    </submittedName>
</protein>
<evidence type="ECO:0000313" key="1">
    <source>
        <dbReference type="EMBL" id="EEG50020.1"/>
    </source>
</evidence>
<dbReference type="AlphaFoldDB" id="C0CJL9"/>